<evidence type="ECO:0000313" key="1">
    <source>
        <dbReference type="EMBL" id="KAK0405652.1"/>
    </source>
</evidence>
<gene>
    <name evidence="1" type="ORF">QR680_018114</name>
</gene>
<evidence type="ECO:0000313" key="2">
    <source>
        <dbReference type="Proteomes" id="UP001175271"/>
    </source>
</evidence>
<keyword evidence="2" id="KW-1185">Reference proteome</keyword>
<sequence>MNCVPFDFCDTVVSCFSRADLKEAGKLSNGVWLSTVCRHSKTRLHVNCNFFFESESSSWKGGFSMIVEEGGSVFSRHIPLKVVLSRGRGLLRIESMSVNHRKTGPISGRTEISDEILRFVDVSVDASSADFSFVNLAPSAHLQKNLDILRFFRTSLFKRISLKYFGVECGRFLTRQLKSGVPDSVNLYGRWPLGVKDNIEEFLLLARFQDFCCADIEFPEFRLDLALFEKLFERSMDPDNHFTVNAVFDISVDRLRAIKASVLRSAQASTVYWRNTDESFVRIDLQRFPILDIKINC</sequence>
<dbReference type="AlphaFoldDB" id="A0AA39HGX5"/>
<organism evidence="1 2">
    <name type="scientific">Steinernema hermaphroditum</name>
    <dbReference type="NCBI Taxonomy" id="289476"/>
    <lineage>
        <taxon>Eukaryota</taxon>
        <taxon>Metazoa</taxon>
        <taxon>Ecdysozoa</taxon>
        <taxon>Nematoda</taxon>
        <taxon>Chromadorea</taxon>
        <taxon>Rhabditida</taxon>
        <taxon>Tylenchina</taxon>
        <taxon>Panagrolaimomorpha</taxon>
        <taxon>Strongyloidoidea</taxon>
        <taxon>Steinernematidae</taxon>
        <taxon>Steinernema</taxon>
    </lineage>
</organism>
<protein>
    <recommendedName>
        <fullName evidence="3">F-box domain-containing protein</fullName>
    </recommendedName>
</protein>
<comment type="caution">
    <text evidence="1">The sequence shown here is derived from an EMBL/GenBank/DDBJ whole genome shotgun (WGS) entry which is preliminary data.</text>
</comment>
<name>A0AA39HGX5_9BILA</name>
<reference evidence="1" key="1">
    <citation type="submission" date="2023-06" db="EMBL/GenBank/DDBJ databases">
        <title>Genomic analysis of the entomopathogenic nematode Steinernema hermaphroditum.</title>
        <authorList>
            <person name="Schwarz E.M."/>
            <person name="Heppert J.K."/>
            <person name="Baniya A."/>
            <person name="Schwartz H.T."/>
            <person name="Tan C.-H."/>
            <person name="Antoshechkin I."/>
            <person name="Sternberg P.W."/>
            <person name="Goodrich-Blair H."/>
            <person name="Dillman A.R."/>
        </authorList>
    </citation>
    <scope>NUCLEOTIDE SEQUENCE</scope>
    <source>
        <strain evidence="1">PS9179</strain>
        <tissue evidence="1">Whole animal</tissue>
    </source>
</reference>
<accession>A0AA39HGX5</accession>
<dbReference type="EMBL" id="JAUCMV010000004">
    <property type="protein sequence ID" value="KAK0405652.1"/>
    <property type="molecule type" value="Genomic_DNA"/>
</dbReference>
<dbReference type="Proteomes" id="UP001175271">
    <property type="component" value="Unassembled WGS sequence"/>
</dbReference>
<evidence type="ECO:0008006" key="3">
    <source>
        <dbReference type="Google" id="ProtNLM"/>
    </source>
</evidence>
<proteinExistence type="predicted"/>